<dbReference type="Proteomes" id="UP000005089">
    <property type="component" value="Unassembled WGS sequence"/>
</dbReference>
<dbReference type="EMBL" id="GG658170">
    <property type="protein sequence ID" value="EEO29196.1"/>
    <property type="molecule type" value="Genomic_DNA"/>
</dbReference>
<dbReference type="STRING" id="847.BRW83_2053"/>
<dbReference type="InterPro" id="IPR050834">
    <property type="entry name" value="Glycosyltransf_2"/>
</dbReference>
<proteinExistence type="predicted"/>
<keyword evidence="4" id="KW-0328">Glycosyltransferase</keyword>
<evidence type="ECO:0000313" key="4">
    <source>
        <dbReference type="EMBL" id="EEO29196.1"/>
    </source>
</evidence>
<sequence>MKISVIVSTYNRPDALNAVLAGFCQQKEIDQNDWELIIADDGSREPTMRVIEQYRPFFGENLKHVWHPDNGFRLAEIRNKAALESAGDYLVFLDGDCIPMSDFVSQHQRLAESGKVVAGNRILLSKTYTSDLLISSRLNEPCSWGVFQWFLAKWSGKTNKALGWLRLDLEKYRNRRANDWRVLRGCNIGVWRKDFLIVDGFDASFSGWGYEDSDFAVRMLRLGVHIKDGRFAVPVLHLWHPENDRSSKTENWNRFERSLKGNRIEALKGISSL</sequence>
<dbReference type="SUPFAM" id="SSF53448">
    <property type="entry name" value="Nucleotide-diphospho-sugar transferases"/>
    <property type="match status" value="1"/>
</dbReference>
<organism evidence="4 5">
    <name type="scientific">Oxalobacter formigenes OXCC13</name>
    <dbReference type="NCBI Taxonomy" id="556269"/>
    <lineage>
        <taxon>Bacteria</taxon>
        <taxon>Pseudomonadati</taxon>
        <taxon>Pseudomonadota</taxon>
        <taxon>Betaproteobacteria</taxon>
        <taxon>Burkholderiales</taxon>
        <taxon>Oxalobacteraceae</taxon>
        <taxon>Oxalobacter</taxon>
    </lineage>
</organism>
<evidence type="ECO:0000256" key="1">
    <source>
        <dbReference type="ARBA" id="ARBA00022679"/>
    </source>
</evidence>
<name>C3X7M0_OXAFO</name>
<dbReference type="InterPro" id="IPR001173">
    <property type="entry name" value="Glyco_trans_2-like"/>
</dbReference>
<dbReference type="Pfam" id="PF02709">
    <property type="entry name" value="Glyco_transf_7C"/>
    <property type="match status" value="1"/>
</dbReference>
<evidence type="ECO:0000313" key="5">
    <source>
        <dbReference type="Proteomes" id="UP000005089"/>
    </source>
</evidence>
<dbReference type="OrthoDB" id="9801954at2"/>
<dbReference type="Pfam" id="PF00535">
    <property type="entry name" value="Glycos_transf_2"/>
    <property type="match status" value="1"/>
</dbReference>
<feature type="domain" description="Galactosyltransferase C-terminal" evidence="3">
    <location>
        <begin position="177"/>
        <end position="227"/>
    </location>
</feature>
<dbReference type="GeneID" id="77135878"/>
<feature type="domain" description="Glycosyltransferase 2-like" evidence="2">
    <location>
        <begin position="4"/>
        <end position="122"/>
    </location>
</feature>
<keyword evidence="5" id="KW-1185">Reference proteome</keyword>
<dbReference type="RefSeq" id="WP_005879529.1">
    <property type="nucleotide sequence ID" value="NZ_CP019430.1"/>
</dbReference>
<dbReference type="InterPro" id="IPR027791">
    <property type="entry name" value="Galactosyl_T_C"/>
</dbReference>
<dbReference type="PANTHER" id="PTHR43685:SF3">
    <property type="entry name" value="SLR2126 PROTEIN"/>
    <property type="match status" value="1"/>
</dbReference>
<evidence type="ECO:0000259" key="2">
    <source>
        <dbReference type="Pfam" id="PF00535"/>
    </source>
</evidence>
<evidence type="ECO:0000259" key="3">
    <source>
        <dbReference type="Pfam" id="PF02709"/>
    </source>
</evidence>
<dbReference type="CDD" id="cd06420">
    <property type="entry name" value="GT2_Chondriotin_Pol_N"/>
    <property type="match status" value="1"/>
</dbReference>
<keyword evidence="1 4" id="KW-0808">Transferase</keyword>
<dbReference type="InterPro" id="IPR029044">
    <property type="entry name" value="Nucleotide-diphossugar_trans"/>
</dbReference>
<dbReference type="EC" id="2.4.-.-" evidence="4"/>
<dbReference type="AlphaFoldDB" id="C3X7M0"/>
<reference evidence="4 5" key="1">
    <citation type="submission" date="2009-02" db="EMBL/GenBank/DDBJ databases">
        <title>The Genome Sequence of Oxalobacter formigenes OXCC13.</title>
        <authorList>
            <consortium name="The Broad Institute Genome Sequencing Platform"/>
            <person name="Ward D."/>
            <person name="Young S.K."/>
            <person name="Kodira C.D."/>
            <person name="Zeng Q."/>
            <person name="Koehrsen M."/>
            <person name="Alvarado L."/>
            <person name="Berlin A."/>
            <person name="Borenstein D."/>
            <person name="Chen Z."/>
            <person name="Engels R."/>
            <person name="Freedman E."/>
            <person name="Gellesch M."/>
            <person name="Goldberg J."/>
            <person name="Griggs A."/>
            <person name="Gujja S."/>
            <person name="Heiman D."/>
            <person name="Hepburn T."/>
            <person name="Howarth C."/>
            <person name="Jen D."/>
            <person name="Larson L."/>
            <person name="Lewis B."/>
            <person name="Mehta T."/>
            <person name="Park D."/>
            <person name="Pearson M."/>
            <person name="Roberts A."/>
            <person name="Saif S."/>
            <person name="Shea T."/>
            <person name="Shenoy N."/>
            <person name="Sisk P."/>
            <person name="Stolte C."/>
            <person name="Sykes S."/>
            <person name="Walk T."/>
            <person name="White J."/>
            <person name="Yandava C."/>
            <person name="Allison M.J."/>
            <person name="Lander E."/>
            <person name="Nusbaum C."/>
            <person name="Galagan J."/>
            <person name="Birren B."/>
        </authorList>
    </citation>
    <scope>NUCLEOTIDE SEQUENCE [LARGE SCALE GENOMIC DNA]</scope>
    <source>
        <strain evidence="4 5">OXCC13</strain>
    </source>
</reference>
<dbReference type="GO" id="GO:0016757">
    <property type="term" value="F:glycosyltransferase activity"/>
    <property type="evidence" value="ECO:0007669"/>
    <property type="project" value="UniProtKB-KW"/>
</dbReference>
<accession>C3X7M0</accession>
<dbReference type="HOGENOM" id="CLU_025996_24_0_4"/>
<dbReference type="Gene3D" id="3.90.550.10">
    <property type="entry name" value="Spore Coat Polysaccharide Biosynthesis Protein SpsA, Chain A"/>
    <property type="match status" value="1"/>
</dbReference>
<dbReference type="PANTHER" id="PTHR43685">
    <property type="entry name" value="GLYCOSYLTRANSFERASE"/>
    <property type="match status" value="1"/>
</dbReference>
<protein>
    <submittedName>
        <fullName evidence="4">Glycosyltransferase, group 2 family protein</fullName>
        <ecNumber evidence="4">2.4.-.-</ecNumber>
    </submittedName>
</protein>
<gene>
    <name evidence="4" type="ORF">OFBG_00224</name>
</gene>